<dbReference type="PANTHER" id="PTHR43580:SF2">
    <property type="entry name" value="CYTOKINE-LIKE NUCLEAR FACTOR N-PAC"/>
    <property type="match status" value="1"/>
</dbReference>
<dbReference type="SUPFAM" id="SSF48179">
    <property type="entry name" value="6-phosphogluconate dehydrogenase C-terminal domain-like"/>
    <property type="match status" value="1"/>
</dbReference>
<gene>
    <name evidence="6" type="ordered locus">Calni_0288</name>
</gene>
<dbReference type="Pfam" id="PF03446">
    <property type="entry name" value="NAD_binding_2"/>
    <property type="match status" value="1"/>
</dbReference>
<organism evidence="6 7">
    <name type="scientific">Calditerrivibrio nitroreducens (strain DSM 19672 / NBRC 101217 / Yu37-1)</name>
    <dbReference type="NCBI Taxonomy" id="768670"/>
    <lineage>
        <taxon>Bacteria</taxon>
        <taxon>Pseudomonadati</taxon>
        <taxon>Deferribacterota</taxon>
        <taxon>Deferribacteres</taxon>
        <taxon>Deferribacterales</taxon>
        <taxon>Calditerrivibrionaceae</taxon>
    </lineage>
</organism>
<feature type="domain" description="3-hydroxyisobutyrate dehydrogenase-like NAD-binding" evidence="5">
    <location>
        <begin position="161"/>
        <end position="280"/>
    </location>
</feature>
<evidence type="ECO:0000313" key="7">
    <source>
        <dbReference type="Proteomes" id="UP000007039"/>
    </source>
</evidence>
<keyword evidence="1 6" id="KW-0560">Oxidoreductase</keyword>
<dbReference type="GO" id="GO:0008442">
    <property type="term" value="F:3-hydroxyisobutyrate dehydrogenase activity"/>
    <property type="evidence" value="ECO:0007669"/>
    <property type="project" value="UniProtKB-EC"/>
</dbReference>
<dbReference type="KEGG" id="cni:Calni_0288"/>
<feature type="domain" description="6-phosphogluconate dehydrogenase NADP-binding" evidence="4">
    <location>
        <begin position="2"/>
        <end position="156"/>
    </location>
</feature>
<reference key="1">
    <citation type="submission" date="2010-11" db="EMBL/GenBank/DDBJ databases">
        <title>The complete genome of chromosome of Calditerrivibrio nitroreducens DSM 19672.</title>
        <authorList>
            <consortium name="US DOE Joint Genome Institute (JGI-PGF)"/>
            <person name="Lucas S."/>
            <person name="Copeland A."/>
            <person name="Lapidus A."/>
            <person name="Bruce D."/>
            <person name="Goodwin L."/>
            <person name="Pitluck S."/>
            <person name="Kyrpides N."/>
            <person name="Mavromatis K."/>
            <person name="Ivanova N."/>
            <person name="Mikhailova N."/>
            <person name="Zeytun A."/>
            <person name="Brettin T."/>
            <person name="Detter J.C."/>
            <person name="Tapia R."/>
            <person name="Han C."/>
            <person name="Land M."/>
            <person name="Hauser L."/>
            <person name="Markowitz V."/>
            <person name="Cheng J.-F."/>
            <person name="Hugenholtz P."/>
            <person name="Woyke T."/>
            <person name="Wu D."/>
            <person name="Spring S."/>
            <person name="Schroeder M."/>
            <person name="Brambilla E."/>
            <person name="Klenk H.-P."/>
            <person name="Eisen J.A."/>
        </authorList>
    </citation>
    <scope>NUCLEOTIDE SEQUENCE [LARGE SCALE GENOMIC DNA]</scope>
    <source>
        <strain>DSM 19672</strain>
    </source>
</reference>
<dbReference type="RefSeq" id="WP_013450418.1">
    <property type="nucleotide sequence ID" value="NC_014758.1"/>
</dbReference>
<dbReference type="STRING" id="768670.Calni_0288"/>
<dbReference type="EMBL" id="CP002347">
    <property type="protein sequence ID" value="ADR18201.1"/>
    <property type="molecule type" value="Genomic_DNA"/>
</dbReference>
<dbReference type="GO" id="GO:0050661">
    <property type="term" value="F:NADP binding"/>
    <property type="evidence" value="ECO:0007669"/>
    <property type="project" value="InterPro"/>
</dbReference>
<evidence type="ECO:0000313" key="6">
    <source>
        <dbReference type="EMBL" id="ADR18201.1"/>
    </source>
</evidence>
<dbReference type="GO" id="GO:0051287">
    <property type="term" value="F:NAD binding"/>
    <property type="evidence" value="ECO:0007669"/>
    <property type="project" value="InterPro"/>
</dbReference>
<dbReference type="InterPro" id="IPR013328">
    <property type="entry name" value="6PGD_dom2"/>
</dbReference>
<dbReference type="InterPro" id="IPR015815">
    <property type="entry name" value="HIBADH-related"/>
</dbReference>
<dbReference type="Proteomes" id="UP000007039">
    <property type="component" value="Chromosome"/>
</dbReference>
<dbReference type="AlphaFoldDB" id="E4TJN9"/>
<accession>E4TJN9</accession>
<dbReference type="PANTHER" id="PTHR43580">
    <property type="entry name" value="OXIDOREDUCTASE GLYR1-RELATED"/>
    <property type="match status" value="1"/>
</dbReference>
<proteinExistence type="predicted"/>
<dbReference type="OrthoDB" id="9777604at2"/>
<name>E4TJN9_CALNY</name>
<dbReference type="InterPro" id="IPR008927">
    <property type="entry name" value="6-PGluconate_DH-like_C_sf"/>
</dbReference>
<keyword evidence="2" id="KW-0520">NAD</keyword>
<dbReference type="Gene3D" id="1.10.1040.10">
    <property type="entry name" value="N-(1-d-carboxylethyl)-l-norvaline Dehydrogenase, domain 2"/>
    <property type="match status" value="1"/>
</dbReference>
<dbReference type="EC" id="1.1.1.31" evidence="6"/>
<dbReference type="PIRSF" id="PIRSF000103">
    <property type="entry name" value="HIBADH"/>
    <property type="match status" value="1"/>
</dbReference>
<evidence type="ECO:0000256" key="3">
    <source>
        <dbReference type="PIRSR" id="PIRSR000103-1"/>
    </source>
</evidence>
<dbReference type="Pfam" id="PF14833">
    <property type="entry name" value="NAD_binding_11"/>
    <property type="match status" value="1"/>
</dbReference>
<evidence type="ECO:0000256" key="1">
    <source>
        <dbReference type="ARBA" id="ARBA00023002"/>
    </source>
</evidence>
<feature type="active site" evidence="3">
    <location>
        <position position="167"/>
    </location>
</feature>
<dbReference type="SUPFAM" id="SSF51735">
    <property type="entry name" value="NAD(P)-binding Rossmann-fold domains"/>
    <property type="match status" value="1"/>
</dbReference>
<evidence type="ECO:0000259" key="4">
    <source>
        <dbReference type="Pfam" id="PF03446"/>
    </source>
</evidence>
<dbReference type="eggNOG" id="COG2084">
    <property type="taxonomic scope" value="Bacteria"/>
</dbReference>
<dbReference type="InterPro" id="IPR036291">
    <property type="entry name" value="NAD(P)-bd_dom_sf"/>
</dbReference>
<dbReference type="InterPro" id="IPR029154">
    <property type="entry name" value="HIBADH-like_NADP-bd"/>
</dbReference>
<evidence type="ECO:0000256" key="2">
    <source>
        <dbReference type="ARBA" id="ARBA00023027"/>
    </source>
</evidence>
<dbReference type="InterPro" id="IPR006115">
    <property type="entry name" value="6PGDH_NADP-bd"/>
</dbReference>
<dbReference type="HOGENOM" id="CLU_035117_0_6_0"/>
<dbReference type="InterPro" id="IPR051265">
    <property type="entry name" value="HIBADH-related_NP60_sf"/>
</dbReference>
<reference evidence="6 7" key="2">
    <citation type="journal article" date="2011" name="Stand. Genomic Sci.">
        <title>Complete genome sequence of Calditerrivibrio nitroreducens type strain (Yu37-1).</title>
        <authorList>
            <person name="Pitluck S."/>
            <person name="Sikorski J."/>
            <person name="Zeytun A."/>
            <person name="Lapidus A."/>
            <person name="Nolan M."/>
            <person name="Lucas S."/>
            <person name="Hammon N."/>
            <person name="Deshpande S."/>
            <person name="Cheng J.F."/>
            <person name="Tapia R."/>
            <person name="Han C."/>
            <person name="Goodwin L."/>
            <person name="Liolios K."/>
            <person name="Pagani I."/>
            <person name="Ivanova N."/>
            <person name="Mavromatis K."/>
            <person name="Pati A."/>
            <person name="Chen A."/>
            <person name="Palaniappan K."/>
            <person name="Hauser L."/>
            <person name="Chang Y.J."/>
            <person name="Jeffries C.D."/>
            <person name="Detter J.C."/>
            <person name="Brambilla E."/>
            <person name="Djao O.D."/>
            <person name="Rohde M."/>
            <person name="Spring S."/>
            <person name="Goker M."/>
            <person name="Woyke T."/>
            <person name="Bristow J."/>
            <person name="Eisen J.A."/>
            <person name="Markowitz V."/>
            <person name="Hugenholtz P."/>
            <person name="Kyrpides N.C."/>
            <person name="Klenk H.P."/>
            <person name="Land M."/>
        </authorList>
    </citation>
    <scope>NUCLEOTIDE SEQUENCE [LARGE SCALE GENOMIC DNA]</scope>
    <source>
        <strain evidence="7">DSM 19672 / NBRC 101217 / Yu37-1</strain>
    </source>
</reference>
<dbReference type="Gene3D" id="3.40.50.720">
    <property type="entry name" value="NAD(P)-binding Rossmann-like Domain"/>
    <property type="match status" value="1"/>
</dbReference>
<keyword evidence="7" id="KW-1185">Reference proteome</keyword>
<evidence type="ECO:0000259" key="5">
    <source>
        <dbReference type="Pfam" id="PF14833"/>
    </source>
</evidence>
<protein>
    <submittedName>
        <fullName evidence="6">3-hydroxyisobutyrate dehydrogenase</fullName>
        <ecNumber evidence="6">1.1.1.31</ecNumber>
    </submittedName>
</protein>
<sequence precursor="true">MKLGFIGFGNLGKAIATRLAECGHDLYIWNRTPSKIGSIKANMLSSPEAIVNECAMTFLCLFDSEAVESLLLGEKGILKTNCSDKIIIDFTTNSYKKVLNFHDECNKRNLYYLESPVLGSVVPARQGNLTILVSGKSEAFEKVKPVLESLGKHIFYLETPGKATQMKLVNNLVLGSFMATIAESIATAEKLGISKEQAIEILSVGGGDSLVLRAKKEKLLNEDFSTHFSNALIYKDINCLQEIAYDNKIPIFTASLVKELYASTFTQNFPEEDFSSIYKLFKNNLK</sequence>